<gene>
    <name evidence="3" type="ORF">GR183_05810</name>
</gene>
<dbReference type="PANTHER" id="PTHR46268:SF6">
    <property type="entry name" value="UNIVERSAL STRESS PROTEIN UP12"/>
    <property type="match status" value="1"/>
</dbReference>
<dbReference type="RefSeq" id="WP_160774638.1">
    <property type="nucleotide sequence ID" value="NZ_WUMV01000002.1"/>
</dbReference>
<dbReference type="InterPro" id="IPR014729">
    <property type="entry name" value="Rossmann-like_a/b/a_fold"/>
</dbReference>
<evidence type="ECO:0000313" key="3">
    <source>
        <dbReference type="EMBL" id="MXN64413.1"/>
    </source>
</evidence>
<dbReference type="Pfam" id="PF00582">
    <property type="entry name" value="Usp"/>
    <property type="match status" value="1"/>
</dbReference>
<organism evidence="3 4">
    <name type="scientific">Stappia sediminis</name>
    <dbReference type="NCBI Taxonomy" id="2692190"/>
    <lineage>
        <taxon>Bacteria</taxon>
        <taxon>Pseudomonadati</taxon>
        <taxon>Pseudomonadota</taxon>
        <taxon>Alphaproteobacteria</taxon>
        <taxon>Hyphomicrobiales</taxon>
        <taxon>Stappiaceae</taxon>
        <taxon>Stappia</taxon>
    </lineage>
</organism>
<protein>
    <submittedName>
        <fullName evidence="3">Universal stress protein</fullName>
    </submittedName>
</protein>
<dbReference type="CDD" id="cd00293">
    <property type="entry name" value="USP-like"/>
    <property type="match status" value="1"/>
</dbReference>
<evidence type="ECO:0000256" key="1">
    <source>
        <dbReference type="ARBA" id="ARBA00008791"/>
    </source>
</evidence>
<accession>A0A7X3LSS3</accession>
<dbReference type="PRINTS" id="PR01438">
    <property type="entry name" value="UNVRSLSTRESS"/>
</dbReference>
<evidence type="ECO:0000259" key="2">
    <source>
        <dbReference type="Pfam" id="PF00582"/>
    </source>
</evidence>
<dbReference type="Gene3D" id="3.40.50.620">
    <property type="entry name" value="HUPs"/>
    <property type="match status" value="1"/>
</dbReference>
<dbReference type="Proteomes" id="UP000433101">
    <property type="component" value="Unassembled WGS sequence"/>
</dbReference>
<dbReference type="PANTHER" id="PTHR46268">
    <property type="entry name" value="STRESS RESPONSE PROTEIN NHAX"/>
    <property type="match status" value="1"/>
</dbReference>
<reference evidence="3 4" key="1">
    <citation type="submission" date="2019-12" db="EMBL/GenBank/DDBJ databases">
        <authorList>
            <person name="Li M."/>
        </authorList>
    </citation>
    <scope>NUCLEOTIDE SEQUENCE [LARGE SCALE GENOMIC DNA]</scope>
    <source>
        <strain evidence="3 4">GBMRC 2046</strain>
    </source>
</reference>
<name>A0A7X3LSS3_9HYPH</name>
<dbReference type="InterPro" id="IPR006016">
    <property type="entry name" value="UspA"/>
</dbReference>
<dbReference type="EMBL" id="WUMV01000002">
    <property type="protein sequence ID" value="MXN64413.1"/>
    <property type="molecule type" value="Genomic_DNA"/>
</dbReference>
<comment type="similarity">
    <text evidence="1">Belongs to the universal stress protein A family.</text>
</comment>
<feature type="domain" description="UspA" evidence="2">
    <location>
        <begin position="4"/>
        <end position="144"/>
    </location>
</feature>
<dbReference type="InterPro" id="IPR006015">
    <property type="entry name" value="Universal_stress_UspA"/>
</dbReference>
<evidence type="ECO:0000313" key="4">
    <source>
        <dbReference type="Proteomes" id="UP000433101"/>
    </source>
</evidence>
<sequence length="144" mass="15511">MTARPVLCAVDVSNKDRDIGVLKQAARLAANEGSRLDVVTVVPDFGMSIVGTFFGKDHLDMAMKEARKLLDDLVSTSLGPDANAQVRHIVVSGSAYEEILRIAEADNASLIVIGAHKPDFKDYLLGPNAARIVRHSNCSVLVVR</sequence>
<dbReference type="SUPFAM" id="SSF52402">
    <property type="entry name" value="Adenine nucleotide alpha hydrolases-like"/>
    <property type="match status" value="1"/>
</dbReference>
<proteinExistence type="inferred from homology"/>
<dbReference type="AlphaFoldDB" id="A0A7X3LSS3"/>
<comment type="caution">
    <text evidence="3">The sequence shown here is derived from an EMBL/GenBank/DDBJ whole genome shotgun (WGS) entry which is preliminary data.</text>
</comment>
<keyword evidence="4" id="KW-1185">Reference proteome</keyword>